<keyword evidence="2" id="KW-1185">Reference proteome</keyword>
<evidence type="ECO:0000313" key="1">
    <source>
        <dbReference type="EMBL" id="OBZ65399.1"/>
    </source>
</evidence>
<gene>
    <name evidence="1" type="ORF">A0H81_14562</name>
</gene>
<evidence type="ECO:0000313" key="2">
    <source>
        <dbReference type="Proteomes" id="UP000092993"/>
    </source>
</evidence>
<protein>
    <submittedName>
        <fullName evidence="1">Uncharacterized protein</fullName>
    </submittedName>
</protein>
<dbReference type="AlphaFoldDB" id="A0A1C7LN36"/>
<dbReference type="EMBL" id="LUGG01000044">
    <property type="protein sequence ID" value="OBZ65399.1"/>
    <property type="molecule type" value="Genomic_DNA"/>
</dbReference>
<reference evidence="1 2" key="1">
    <citation type="submission" date="2016-03" db="EMBL/GenBank/DDBJ databases">
        <title>Whole genome sequencing of Grifola frondosa 9006-11.</title>
        <authorList>
            <person name="Min B."/>
            <person name="Park H."/>
            <person name="Kim J.-G."/>
            <person name="Cho H."/>
            <person name="Oh Y.-L."/>
            <person name="Kong W.-S."/>
            <person name="Choi I.-G."/>
        </authorList>
    </citation>
    <scope>NUCLEOTIDE SEQUENCE [LARGE SCALE GENOMIC DNA]</scope>
    <source>
        <strain evidence="1 2">9006-11</strain>
    </source>
</reference>
<sequence length="178" mass="19270">MQPPPVPIMAIMQSADTCPKGYELNSQTCETSAATVAGEHPIRSTGRRQWPAAESRFMNMAPQVQVQPHIVCHSILNVGFPELHLSKAPRMLHTVSAHAASMRCMVAFPLGSSYLLQVDPEYIEPPWLPHGAMASSLCKFLPRVSWDPCATCGLAPNAALAQMGSGVARELGGYPCFR</sequence>
<proteinExistence type="predicted"/>
<organism evidence="1 2">
    <name type="scientific">Grifola frondosa</name>
    <name type="common">Maitake</name>
    <name type="synonym">Polyporus frondosus</name>
    <dbReference type="NCBI Taxonomy" id="5627"/>
    <lineage>
        <taxon>Eukaryota</taxon>
        <taxon>Fungi</taxon>
        <taxon>Dikarya</taxon>
        <taxon>Basidiomycota</taxon>
        <taxon>Agaricomycotina</taxon>
        <taxon>Agaricomycetes</taxon>
        <taxon>Polyporales</taxon>
        <taxon>Grifolaceae</taxon>
        <taxon>Grifola</taxon>
    </lineage>
</organism>
<accession>A0A1C7LN36</accession>
<comment type="caution">
    <text evidence="1">The sequence shown here is derived from an EMBL/GenBank/DDBJ whole genome shotgun (WGS) entry which is preliminary data.</text>
</comment>
<dbReference type="Proteomes" id="UP000092993">
    <property type="component" value="Unassembled WGS sequence"/>
</dbReference>
<name>A0A1C7LN36_GRIFR</name>